<organism evidence="7 8">
    <name type="scientific">Nakamurella panacisegetis</name>
    <dbReference type="NCBI Taxonomy" id="1090615"/>
    <lineage>
        <taxon>Bacteria</taxon>
        <taxon>Bacillati</taxon>
        <taxon>Actinomycetota</taxon>
        <taxon>Actinomycetes</taxon>
        <taxon>Nakamurellales</taxon>
        <taxon>Nakamurellaceae</taxon>
        <taxon>Nakamurella</taxon>
    </lineage>
</organism>
<dbReference type="Pfam" id="PF02826">
    <property type="entry name" value="2-Hacid_dh_C"/>
    <property type="match status" value="1"/>
</dbReference>
<dbReference type="OrthoDB" id="117809at2"/>
<proteinExistence type="inferred from homology"/>
<dbReference type="RefSeq" id="WP_090477512.1">
    <property type="nucleotide sequence ID" value="NZ_LT629710.1"/>
</dbReference>
<dbReference type="InterPro" id="IPR006139">
    <property type="entry name" value="D-isomer_2_OHA_DH_cat_dom"/>
</dbReference>
<gene>
    <name evidence="7" type="ORF">SAMN04515671_3237</name>
</gene>
<keyword evidence="3" id="KW-0520">NAD</keyword>
<dbReference type="PANTHER" id="PTHR42789">
    <property type="entry name" value="D-ISOMER SPECIFIC 2-HYDROXYACID DEHYDROGENASE FAMILY PROTEIN (AFU_ORTHOLOGUE AFUA_6G10090)"/>
    <property type="match status" value="1"/>
</dbReference>
<dbReference type="EMBL" id="LT629710">
    <property type="protein sequence ID" value="SDP20335.1"/>
    <property type="molecule type" value="Genomic_DNA"/>
</dbReference>
<dbReference type="PROSITE" id="PS00671">
    <property type="entry name" value="D_2_HYDROXYACID_DH_3"/>
    <property type="match status" value="1"/>
</dbReference>
<dbReference type="AlphaFoldDB" id="A0A1H0QT92"/>
<evidence type="ECO:0000259" key="6">
    <source>
        <dbReference type="Pfam" id="PF02826"/>
    </source>
</evidence>
<evidence type="ECO:0000256" key="1">
    <source>
        <dbReference type="ARBA" id="ARBA00005854"/>
    </source>
</evidence>
<dbReference type="InterPro" id="IPR006140">
    <property type="entry name" value="D-isomer_DH_NAD-bd"/>
</dbReference>
<evidence type="ECO:0000256" key="4">
    <source>
        <dbReference type="RuleBase" id="RU003719"/>
    </source>
</evidence>
<evidence type="ECO:0000313" key="8">
    <source>
        <dbReference type="Proteomes" id="UP000198741"/>
    </source>
</evidence>
<dbReference type="Gene3D" id="3.40.50.720">
    <property type="entry name" value="NAD(P)-binding Rossmann-like Domain"/>
    <property type="match status" value="2"/>
</dbReference>
<dbReference type="SUPFAM" id="SSF51735">
    <property type="entry name" value="NAD(P)-binding Rossmann-fold domains"/>
    <property type="match status" value="1"/>
</dbReference>
<dbReference type="PANTHER" id="PTHR42789:SF1">
    <property type="entry name" value="D-ISOMER SPECIFIC 2-HYDROXYACID DEHYDROGENASE FAMILY PROTEIN (AFU_ORTHOLOGUE AFUA_6G10090)"/>
    <property type="match status" value="1"/>
</dbReference>
<evidence type="ECO:0000256" key="3">
    <source>
        <dbReference type="ARBA" id="ARBA00023027"/>
    </source>
</evidence>
<reference evidence="7 8" key="1">
    <citation type="submission" date="2016-10" db="EMBL/GenBank/DDBJ databases">
        <authorList>
            <person name="de Groot N.N."/>
        </authorList>
    </citation>
    <scope>NUCLEOTIDE SEQUENCE [LARGE SCALE GENOMIC DNA]</scope>
    <source>
        <strain evidence="8">P4-7,KCTC 19426,CECT 7604</strain>
    </source>
</reference>
<comment type="similarity">
    <text evidence="1 4">Belongs to the D-isomer specific 2-hydroxyacid dehydrogenase family.</text>
</comment>
<evidence type="ECO:0000259" key="5">
    <source>
        <dbReference type="Pfam" id="PF00389"/>
    </source>
</evidence>
<feature type="domain" description="D-isomer specific 2-hydroxyacid dehydrogenase catalytic" evidence="5">
    <location>
        <begin position="12"/>
        <end position="289"/>
    </location>
</feature>
<feature type="domain" description="D-isomer specific 2-hydroxyacid dehydrogenase NAD-binding" evidence="6">
    <location>
        <begin position="117"/>
        <end position="289"/>
    </location>
</feature>
<evidence type="ECO:0000313" key="7">
    <source>
        <dbReference type="EMBL" id="SDP20335.1"/>
    </source>
</evidence>
<protein>
    <submittedName>
        <fullName evidence="7">Lactate dehydrogenase</fullName>
    </submittedName>
</protein>
<sequence length="321" mass="34152">MPADRPPRSRVAVLDDYQQVAARFADWAGLDADVTFFDRPIAQSDLPAALGEFDVIVAMRERTPFPATVLRQLPRLRLLVTTGARNASIDLKATAALGITVCATGYLPSPAAEHTWALILAAARRLPTEFAAVAAGGWQQTVGMGLAGHTLGLAGLGRLGSAVARVGLAFGMNVIAWSQHLTVERAAEVGVAAVSKEQLLTDSDVLSIHLVLSARSRGLFGAGELALMKPSAILVNTSRGPIVDEPALLDVLRRNAIRGAALDVFDIEPLPVDHPFRTLPSVVMTPHLGYVVDDQYRIFYADAVEDIARFAAGSPVRVLAL</sequence>
<dbReference type="CDD" id="cd12169">
    <property type="entry name" value="PGDH_like_1"/>
    <property type="match status" value="1"/>
</dbReference>
<keyword evidence="2 4" id="KW-0560">Oxidoreductase</keyword>
<dbReference type="InterPro" id="IPR036291">
    <property type="entry name" value="NAD(P)-bd_dom_sf"/>
</dbReference>
<dbReference type="Pfam" id="PF00389">
    <property type="entry name" value="2-Hacid_dh"/>
    <property type="match status" value="1"/>
</dbReference>
<dbReference type="InterPro" id="IPR029753">
    <property type="entry name" value="D-isomer_DH_CS"/>
</dbReference>
<dbReference type="STRING" id="1090615.SAMN04515671_3237"/>
<dbReference type="SUPFAM" id="SSF52283">
    <property type="entry name" value="Formate/glycerate dehydrogenase catalytic domain-like"/>
    <property type="match status" value="1"/>
</dbReference>
<dbReference type="Proteomes" id="UP000198741">
    <property type="component" value="Chromosome I"/>
</dbReference>
<dbReference type="GO" id="GO:0016616">
    <property type="term" value="F:oxidoreductase activity, acting on the CH-OH group of donors, NAD or NADP as acceptor"/>
    <property type="evidence" value="ECO:0007669"/>
    <property type="project" value="InterPro"/>
</dbReference>
<name>A0A1H0QT92_9ACTN</name>
<dbReference type="InterPro" id="IPR050857">
    <property type="entry name" value="D-2-hydroxyacid_DH"/>
</dbReference>
<evidence type="ECO:0000256" key="2">
    <source>
        <dbReference type="ARBA" id="ARBA00023002"/>
    </source>
</evidence>
<dbReference type="GO" id="GO:0051287">
    <property type="term" value="F:NAD binding"/>
    <property type="evidence" value="ECO:0007669"/>
    <property type="project" value="InterPro"/>
</dbReference>
<keyword evidence="8" id="KW-1185">Reference proteome</keyword>
<accession>A0A1H0QT92</accession>